<reference evidence="2 3" key="1">
    <citation type="journal article" date="2023" name="Commun. Biol.">
        <title>Genome analysis of Parmales, the sister group of diatoms, reveals the evolutionary specialization of diatoms from phago-mixotrophs to photoautotrophs.</title>
        <authorList>
            <person name="Ban H."/>
            <person name="Sato S."/>
            <person name="Yoshikawa S."/>
            <person name="Yamada K."/>
            <person name="Nakamura Y."/>
            <person name="Ichinomiya M."/>
            <person name="Sato N."/>
            <person name="Blanc-Mathieu R."/>
            <person name="Endo H."/>
            <person name="Kuwata A."/>
            <person name="Ogata H."/>
        </authorList>
    </citation>
    <scope>NUCLEOTIDE SEQUENCE [LARGE SCALE GENOMIC DNA]</scope>
</reference>
<gene>
    <name evidence="2" type="ORF">TeGR_g5289</name>
</gene>
<evidence type="ECO:0000313" key="3">
    <source>
        <dbReference type="Proteomes" id="UP001165060"/>
    </source>
</evidence>
<name>A0ABQ6M9W6_9STRA</name>
<keyword evidence="1" id="KW-0175">Coiled coil</keyword>
<protein>
    <submittedName>
        <fullName evidence="2">Uncharacterized protein</fullName>
    </submittedName>
</protein>
<evidence type="ECO:0000313" key="2">
    <source>
        <dbReference type="EMBL" id="GMI22356.1"/>
    </source>
</evidence>
<comment type="caution">
    <text evidence="2">The sequence shown here is derived from an EMBL/GenBank/DDBJ whole genome shotgun (WGS) entry which is preliminary data.</text>
</comment>
<dbReference type="EMBL" id="BRYB01000082">
    <property type="protein sequence ID" value="GMI22356.1"/>
    <property type="molecule type" value="Genomic_DNA"/>
</dbReference>
<sequence length="348" mass="39462">MSATQFAQLSLGVSLPQPSLPPLDEPLSYLEAMLTEVRTAGLRKGRETALVNLLAETVRSVKQFGASYGDAQKDMTVFAESQMSRANHVGKRWHAADSRYRESELQIEQARERWEAEVEGAGRERDAAALKLQEATHTHKETLTAREREWKEVAASQVKAAKQRWAKEFEKRAAKCVESVEGEYRAKMNTLKADLEKEREQTKTCAAHANDLEAELERTRAELERSEAFRKEMEGEYESATRHNERLLQSAQDESEALLKANNDLRAQAAVTQEACDKEVAETKNKRARDLMAVEERVKEVVKKKEQWGQSMLARAEKAEVRVREMEKVLNALNDGFELVDEAAADRD</sequence>
<feature type="coiled-coil region" evidence="1">
    <location>
        <begin position="181"/>
        <end position="268"/>
    </location>
</feature>
<evidence type="ECO:0000256" key="1">
    <source>
        <dbReference type="SAM" id="Coils"/>
    </source>
</evidence>
<accession>A0ABQ6M9W6</accession>
<dbReference type="Proteomes" id="UP001165060">
    <property type="component" value="Unassembled WGS sequence"/>
</dbReference>
<organism evidence="2 3">
    <name type="scientific">Tetraparma gracilis</name>
    <dbReference type="NCBI Taxonomy" id="2962635"/>
    <lineage>
        <taxon>Eukaryota</taxon>
        <taxon>Sar</taxon>
        <taxon>Stramenopiles</taxon>
        <taxon>Ochrophyta</taxon>
        <taxon>Bolidophyceae</taxon>
        <taxon>Parmales</taxon>
        <taxon>Triparmaceae</taxon>
        <taxon>Tetraparma</taxon>
    </lineage>
</organism>
<proteinExistence type="predicted"/>
<keyword evidence="3" id="KW-1185">Reference proteome</keyword>